<accession>A0A058YZX7</accession>
<protein>
    <submittedName>
        <fullName evidence="3">Rab family, other</fullName>
    </submittedName>
</protein>
<dbReference type="Proteomes" id="UP000030693">
    <property type="component" value="Unassembled WGS sequence"/>
</dbReference>
<dbReference type="GO" id="GO:0005525">
    <property type="term" value="F:GTP binding"/>
    <property type="evidence" value="ECO:0007669"/>
    <property type="project" value="UniProtKB-KW"/>
</dbReference>
<dbReference type="Pfam" id="PF08477">
    <property type="entry name" value="Roc"/>
    <property type="match status" value="1"/>
</dbReference>
<dbReference type="OMA" id="MHEPLAG"/>
<dbReference type="InterPro" id="IPR027417">
    <property type="entry name" value="P-loop_NTPase"/>
</dbReference>
<organism evidence="3">
    <name type="scientific">Fonticula alba</name>
    <name type="common">Slime mold</name>
    <dbReference type="NCBI Taxonomy" id="691883"/>
    <lineage>
        <taxon>Eukaryota</taxon>
        <taxon>Rotosphaerida</taxon>
        <taxon>Fonticulaceae</taxon>
        <taxon>Fonticula</taxon>
    </lineage>
</organism>
<dbReference type="InterPro" id="IPR005225">
    <property type="entry name" value="Small_GTP-bd"/>
</dbReference>
<feature type="non-terminal residue" evidence="3">
    <location>
        <position position="111"/>
    </location>
</feature>
<dbReference type="FunFam" id="3.40.50.300:FF:001447">
    <property type="entry name" value="Ras-related protein Rab-1B"/>
    <property type="match status" value="1"/>
</dbReference>
<keyword evidence="1" id="KW-0547">Nucleotide-binding</keyword>
<evidence type="ECO:0000256" key="2">
    <source>
        <dbReference type="ARBA" id="ARBA00023134"/>
    </source>
</evidence>
<dbReference type="PANTHER" id="PTHR24073">
    <property type="entry name" value="DRAB5-RELATED"/>
    <property type="match status" value="1"/>
</dbReference>
<evidence type="ECO:0000256" key="1">
    <source>
        <dbReference type="ARBA" id="ARBA00022741"/>
    </source>
</evidence>
<reference evidence="3" key="1">
    <citation type="submission" date="2013-04" db="EMBL/GenBank/DDBJ databases">
        <title>The Genome Sequence of Fonticula alba ATCC 38817.</title>
        <authorList>
            <consortium name="The Broad Institute Genomics Platform"/>
            <person name="Russ C."/>
            <person name="Cuomo C."/>
            <person name="Burger G."/>
            <person name="Gray M.W."/>
            <person name="Holland P.W.H."/>
            <person name="King N."/>
            <person name="Lang F.B.F."/>
            <person name="Roger A.J."/>
            <person name="Ruiz-Trillo I."/>
            <person name="Brown M."/>
            <person name="Walker B."/>
            <person name="Young S."/>
            <person name="Zeng Q."/>
            <person name="Gargeya S."/>
            <person name="Fitzgerald M."/>
            <person name="Haas B."/>
            <person name="Abouelleil A."/>
            <person name="Allen A.W."/>
            <person name="Alvarado L."/>
            <person name="Arachchi H.M."/>
            <person name="Berlin A.M."/>
            <person name="Chapman S.B."/>
            <person name="Gainer-Dewar J."/>
            <person name="Goldberg J."/>
            <person name="Griggs A."/>
            <person name="Gujja S."/>
            <person name="Hansen M."/>
            <person name="Howarth C."/>
            <person name="Imamovic A."/>
            <person name="Ireland A."/>
            <person name="Larimer J."/>
            <person name="McCowan C."/>
            <person name="Murphy C."/>
            <person name="Pearson M."/>
            <person name="Poon T.W."/>
            <person name="Priest M."/>
            <person name="Roberts A."/>
            <person name="Saif S."/>
            <person name="Shea T."/>
            <person name="Sisk P."/>
            <person name="Sykes S."/>
            <person name="Wortman J."/>
            <person name="Nusbaum C."/>
            <person name="Birren B."/>
        </authorList>
    </citation>
    <scope>NUCLEOTIDE SEQUENCE [LARGE SCALE GENOMIC DNA]</scope>
    <source>
        <strain evidence="3">ATCC 38817</strain>
    </source>
</reference>
<keyword evidence="2" id="KW-0342">GTP-binding</keyword>
<evidence type="ECO:0000313" key="3">
    <source>
        <dbReference type="EMBL" id="KCV67253.1"/>
    </source>
</evidence>
<proteinExistence type="predicted"/>
<dbReference type="EMBL" id="KB932273">
    <property type="protein sequence ID" value="KCV67253.1"/>
    <property type="molecule type" value="Genomic_DNA"/>
</dbReference>
<evidence type="ECO:0000313" key="4">
    <source>
        <dbReference type="Proteomes" id="UP000030693"/>
    </source>
</evidence>
<dbReference type="PRINTS" id="PR00449">
    <property type="entry name" value="RASTRNSFRMNG"/>
</dbReference>
<sequence length="111" mass="12581">MSRRGQEAPSVSQYKILVVGDYAVGKTAVIRRYAHGQFTPQYKLTIGVDFAMRHVTRPKPDGTEENVQLQLWDIAGHERFGTMTHVYYKYAIAAIIVFDLSRSATYDAVLK</sequence>
<dbReference type="STRING" id="691883.A0A058YZX7"/>
<gene>
    <name evidence="3" type="ORF">H696_06326</name>
</gene>
<dbReference type="AlphaFoldDB" id="A0A058YZX7"/>
<keyword evidence="4" id="KW-1185">Reference proteome</keyword>
<dbReference type="RefSeq" id="XP_009498343.1">
    <property type="nucleotide sequence ID" value="XM_009500068.1"/>
</dbReference>
<name>A0A058YZX7_FONAL</name>
<dbReference type="SMART" id="SM00175">
    <property type="entry name" value="RAB"/>
    <property type="match status" value="1"/>
</dbReference>
<dbReference type="Gene3D" id="3.40.50.300">
    <property type="entry name" value="P-loop containing nucleotide triphosphate hydrolases"/>
    <property type="match status" value="1"/>
</dbReference>
<dbReference type="SUPFAM" id="SSF52540">
    <property type="entry name" value="P-loop containing nucleoside triphosphate hydrolases"/>
    <property type="match status" value="1"/>
</dbReference>
<dbReference type="GeneID" id="20531051"/>
<dbReference type="PROSITE" id="PS51419">
    <property type="entry name" value="RAB"/>
    <property type="match status" value="1"/>
</dbReference>
<dbReference type="eggNOG" id="KOG4423">
    <property type="taxonomic scope" value="Eukaryota"/>
</dbReference>
<dbReference type="NCBIfam" id="TIGR00231">
    <property type="entry name" value="small_GTP"/>
    <property type="match status" value="1"/>
</dbReference>
<dbReference type="OrthoDB" id="245989at2759"/>